<dbReference type="AlphaFoldDB" id="A0A1H6EPR4"/>
<dbReference type="EMBL" id="FNVT01000013">
    <property type="protein sequence ID" value="SEG99383.1"/>
    <property type="molecule type" value="Genomic_DNA"/>
</dbReference>
<accession>A0A1H6EPR4</accession>
<sequence length="273" mass="30569">MRPRRGTIALHVILLTGTAALLVLVMLYPYLPGEYDPLAVPLSTMAQLVGLIGLLLVPVGIVWLISGRAGIASVIVMTLVVLVATLFAWLTSGLLLGALTLAAWAVALSRWVPRLKERRFAPVVPLCLVVLPPIALLVQLLMRAPMTEFSRNSVIANSGEIVGDIERHRAQYGRYPDSLTAVNKDYQPYAAGIEQYHYVQRGNSYSVFFAQPRFLLDDFGAREYVMYDPRDEHMMPSHAVWVLLWSQDRIRAQQGWYAMGDAGSPHWKYFLFD</sequence>
<gene>
    <name evidence="2" type="ORF">SAMN05444920_1132</name>
</gene>
<feature type="transmembrane region" description="Helical" evidence="1">
    <location>
        <begin position="43"/>
        <end position="64"/>
    </location>
</feature>
<evidence type="ECO:0000313" key="2">
    <source>
        <dbReference type="EMBL" id="SEG99383.1"/>
    </source>
</evidence>
<protein>
    <submittedName>
        <fullName evidence="2">Uncharacterized protein</fullName>
    </submittedName>
</protein>
<reference evidence="2 3" key="1">
    <citation type="submission" date="2016-10" db="EMBL/GenBank/DDBJ databases">
        <authorList>
            <person name="de Groot N.N."/>
        </authorList>
    </citation>
    <scope>NUCLEOTIDE SEQUENCE [LARGE SCALE GENOMIC DNA]</scope>
    <source>
        <strain evidence="2 3">CGMCC 4.7037</strain>
    </source>
</reference>
<keyword evidence="3" id="KW-1185">Reference proteome</keyword>
<feature type="transmembrane region" description="Helical" evidence="1">
    <location>
        <begin position="71"/>
        <end position="89"/>
    </location>
</feature>
<keyword evidence="1" id="KW-0812">Transmembrane</keyword>
<organism evidence="2 3">
    <name type="scientific">Nonomuraea solani</name>
    <dbReference type="NCBI Taxonomy" id="1144553"/>
    <lineage>
        <taxon>Bacteria</taxon>
        <taxon>Bacillati</taxon>
        <taxon>Actinomycetota</taxon>
        <taxon>Actinomycetes</taxon>
        <taxon>Streptosporangiales</taxon>
        <taxon>Streptosporangiaceae</taxon>
        <taxon>Nonomuraea</taxon>
    </lineage>
</organism>
<keyword evidence="1" id="KW-0472">Membrane</keyword>
<evidence type="ECO:0000313" key="3">
    <source>
        <dbReference type="Proteomes" id="UP000236732"/>
    </source>
</evidence>
<dbReference type="Proteomes" id="UP000236732">
    <property type="component" value="Unassembled WGS sequence"/>
</dbReference>
<feature type="transmembrane region" description="Helical" evidence="1">
    <location>
        <begin position="95"/>
        <end position="113"/>
    </location>
</feature>
<proteinExistence type="predicted"/>
<feature type="transmembrane region" description="Helical" evidence="1">
    <location>
        <begin position="12"/>
        <end position="31"/>
    </location>
</feature>
<feature type="transmembrane region" description="Helical" evidence="1">
    <location>
        <begin position="120"/>
        <end position="142"/>
    </location>
</feature>
<keyword evidence="1" id="KW-1133">Transmembrane helix</keyword>
<name>A0A1H6EPR4_9ACTN</name>
<evidence type="ECO:0000256" key="1">
    <source>
        <dbReference type="SAM" id="Phobius"/>
    </source>
</evidence>